<evidence type="ECO:0000256" key="4">
    <source>
        <dbReference type="ARBA" id="ARBA00023015"/>
    </source>
</evidence>
<evidence type="ECO:0000256" key="2">
    <source>
        <dbReference type="ARBA" id="ARBA00022814"/>
    </source>
</evidence>
<dbReference type="GO" id="GO:0003723">
    <property type="term" value="F:RNA binding"/>
    <property type="evidence" value="ECO:0007669"/>
    <property type="project" value="UniProtKB-UniRule"/>
</dbReference>
<proteinExistence type="inferred from homology"/>
<dbReference type="RefSeq" id="WP_091611719.1">
    <property type="nucleotide sequence ID" value="NZ_FNNC01000001.1"/>
</dbReference>
<dbReference type="InterPro" id="IPR035926">
    <property type="entry name" value="NusB-like_sf"/>
</dbReference>
<gene>
    <name evidence="6" type="primary">nusB</name>
    <name evidence="8" type="ORF">SAMN05421781_0913</name>
</gene>
<dbReference type="GO" id="GO:0005829">
    <property type="term" value="C:cytosol"/>
    <property type="evidence" value="ECO:0007669"/>
    <property type="project" value="TreeGrafter"/>
</dbReference>
<evidence type="ECO:0000256" key="5">
    <source>
        <dbReference type="ARBA" id="ARBA00023163"/>
    </source>
</evidence>
<organism evidence="8 9">
    <name type="scientific">Marinococcus luteus</name>
    <dbReference type="NCBI Taxonomy" id="1122204"/>
    <lineage>
        <taxon>Bacteria</taxon>
        <taxon>Bacillati</taxon>
        <taxon>Bacillota</taxon>
        <taxon>Bacilli</taxon>
        <taxon>Bacillales</taxon>
        <taxon>Bacillaceae</taxon>
        <taxon>Marinococcus</taxon>
    </lineage>
</organism>
<dbReference type="Gene3D" id="1.10.940.10">
    <property type="entry name" value="NusB-like"/>
    <property type="match status" value="1"/>
</dbReference>
<keyword evidence="9" id="KW-1185">Reference proteome</keyword>
<reference evidence="8 9" key="1">
    <citation type="submission" date="2016-10" db="EMBL/GenBank/DDBJ databases">
        <authorList>
            <person name="de Groot N.N."/>
        </authorList>
    </citation>
    <scope>NUCLEOTIDE SEQUENCE [LARGE SCALE GENOMIC DNA]</scope>
    <source>
        <strain evidence="8 9">DSM 23126</strain>
    </source>
</reference>
<evidence type="ECO:0000313" key="9">
    <source>
        <dbReference type="Proteomes" id="UP000199488"/>
    </source>
</evidence>
<dbReference type="STRING" id="1122204.SAMN05421781_0913"/>
<evidence type="ECO:0000313" key="8">
    <source>
        <dbReference type="EMBL" id="SDW22893.1"/>
    </source>
</evidence>
<dbReference type="SUPFAM" id="SSF48013">
    <property type="entry name" value="NusB-like"/>
    <property type="match status" value="1"/>
</dbReference>
<keyword evidence="3 6" id="KW-0694">RNA-binding</keyword>
<keyword evidence="2 6" id="KW-0889">Transcription antitermination</keyword>
<accession>A0A1H2RTS8</accession>
<dbReference type="AlphaFoldDB" id="A0A1H2RTS8"/>
<feature type="domain" description="NusB/RsmB/TIM44" evidence="7">
    <location>
        <begin position="6"/>
        <end position="126"/>
    </location>
</feature>
<dbReference type="HAMAP" id="MF_00073">
    <property type="entry name" value="NusB"/>
    <property type="match status" value="1"/>
</dbReference>
<comment type="similarity">
    <text evidence="1 6">Belongs to the NusB family.</text>
</comment>
<evidence type="ECO:0000256" key="3">
    <source>
        <dbReference type="ARBA" id="ARBA00022884"/>
    </source>
</evidence>
<sequence>MNRRLARLRSVQALYQMDITDVDADQAIKNSMLEDEEADEFLISVVHGVWEQLVEIDERLVDQLEHWTLERVGNVDRAILRECVYEMLYVPDVPLHVSVNEAIELAKAFGGVEAGKFVNGVLSNILSDCEREGRESE</sequence>
<evidence type="ECO:0000256" key="1">
    <source>
        <dbReference type="ARBA" id="ARBA00005952"/>
    </source>
</evidence>
<evidence type="ECO:0000259" key="7">
    <source>
        <dbReference type="Pfam" id="PF01029"/>
    </source>
</evidence>
<dbReference type="PANTHER" id="PTHR11078">
    <property type="entry name" value="N UTILIZATION SUBSTANCE PROTEIN B-RELATED"/>
    <property type="match status" value="1"/>
</dbReference>
<dbReference type="InterPro" id="IPR011605">
    <property type="entry name" value="NusB_fam"/>
</dbReference>
<dbReference type="GO" id="GO:0006353">
    <property type="term" value="P:DNA-templated transcription termination"/>
    <property type="evidence" value="ECO:0007669"/>
    <property type="project" value="UniProtKB-UniRule"/>
</dbReference>
<dbReference type="NCBIfam" id="TIGR01951">
    <property type="entry name" value="nusB"/>
    <property type="match status" value="1"/>
</dbReference>
<protein>
    <recommendedName>
        <fullName evidence="6">Transcription antitermination protein NusB</fullName>
    </recommendedName>
    <alternativeName>
        <fullName evidence="6">Antitermination factor NusB</fullName>
    </alternativeName>
</protein>
<name>A0A1H2RTS8_9BACI</name>
<evidence type="ECO:0000256" key="6">
    <source>
        <dbReference type="HAMAP-Rule" id="MF_00073"/>
    </source>
</evidence>
<dbReference type="Pfam" id="PF01029">
    <property type="entry name" value="NusB"/>
    <property type="match status" value="1"/>
</dbReference>
<dbReference type="Proteomes" id="UP000199488">
    <property type="component" value="Unassembled WGS sequence"/>
</dbReference>
<dbReference type="PANTHER" id="PTHR11078:SF3">
    <property type="entry name" value="ANTITERMINATION NUSB DOMAIN-CONTAINING PROTEIN"/>
    <property type="match status" value="1"/>
</dbReference>
<dbReference type="InterPro" id="IPR006027">
    <property type="entry name" value="NusB_RsmB_TIM44"/>
</dbReference>
<dbReference type="EMBL" id="FNNC01000001">
    <property type="protein sequence ID" value="SDW22893.1"/>
    <property type="molecule type" value="Genomic_DNA"/>
</dbReference>
<keyword evidence="4 6" id="KW-0805">Transcription regulation</keyword>
<keyword evidence="5 6" id="KW-0804">Transcription</keyword>
<dbReference type="OrthoDB" id="9811381at2"/>
<dbReference type="GO" id="GO:0031564">
    <property type="term" value="P:transcription antitermination"/>
    <property type="evidence" value="ECO:0007669"/>
    <property type="project" value="UniProtKB-KW"/>
</dbReference>
<comment type="function">
    <text evidence="6">Involved in transcription antitermination. Required for transcription of ribosomal RNA (rRNA) genes. Binds specifically to the boxA antiterminator sequence of the ribosomal RNA (rrn) operons.</text>
</comment>